<reference evidence="2" key="1">
    <citation type="submission" date="2019-04" db="EMBL/GenBank/DDBJ databases">
        <title>Draft genome sequence of Pseudonocardiaceae bacterium SL3-2-4.</title>
        <authorList>
            <person name="Ningsih F."/>
            <person name="Yokota A."/>
            <person name="Sakai Y."/>
            <person name="Nanatani K."/>
            <person name="Yabe S."/>
            <person name="Oetari A."/>
            <person name="Sjamsuridzal W."/>
        </authorList>
    </citation>
    <scope>NUCLEOTIDE SEQUENCE [LARGE SCALE GENOMIC DNA]</scope>
    <source>
        <strain evidence="2">SL3-2-4</strain>
    </source>
</reference>
<dbReference type="InterPro" id="IPR021903">
    <property type="entry name" value="DUF3515"/>
</dbReference>
<dbReference type="AlphaFoldDB" id="A0A4D4J734"/>
<dbReference type="Proteomes" id="UP000298860">
    <property type="component" value="Unassembled WGS sequence"/>
</dbReference>
<evidence type="ECO:0000313" key="1">
    <source>
        <dbReference type="EMBL" id="GDY32595.1"/>
    </source>
</evidence>
<gene>
    <name evidence="1" type="ORF">GTS_42280</name>
</gene>
<organism evidence="1 2">
    <name type="scientific">Gandjariella thermophila</name>
    <dbReference type="NCBI Taxonomy" id="1931992"/>
    <lineage>
        <taxon>Bacteria</taxon>
        <taxon>Bacillati</taxon>
        <taxon>Actinomycetota</taxon>
        <taxon>Actinomycetes</taxon>
        <taxon>Pseudonocardiales</taxon>
        <taxon>Pseudonocardiaceae</taxon>
        <taxon>Gandjariella</taxon>
    </lineage>
</organism>
<evidence type="ECO:0000313" key="2">
    <source>
        <dbReference type="Proteomes" id="UP000298860"/>
    </source>
</evidence>
<dbReference type="EMBL" id="BJFL01000026">
    <property type="protein sequence ID" value="GDY32595.1"/>
    <property type="molecule type" value="Genomic_DNA"/>
</dbReference>
<keyword evidence="2" id="KW-1185">Reference proteome</keyword>
<dbReference type="Pfam" id="PF12028">
    <property type="entry name" value="DUF3515"/>
    <property type="match status" value="1"/>
</dbReference>
<proteinExistence type="predicted"/>
<comment type="caution">
    <text evidence="1">The sequence shown here is derived from an EMBL/GenBank/DDBJ whole genome shotgun (WGS) entry which is preliminary data.</text>
</comment>
<accession>A0A4D4J734</accession>
<evidence type="ECO:0008006" key="3">
    <source>
        <dbReference type="Google" id="ProtNLM"/>
    </source>
</evidence>
<name>A0A4D4J734_9PSEU</name>
<protein>
    <recommendedName>
        <fullName evidence="3">DUF3515 domain-containing protein</fullName>
    </recommendedName>
</protein>
<sequence length="172" mass="17033">MLLAVGVAVLGIVLGSGGQQPAGPPAGTGTERTGPLPVPPVAAPAAPSPQCGALVEALPAELASGQARLPRRALAQPAPPGVLAWGDAQHDPVVLRCGIERPAELTPTAELLEVSGVKWLRIPGVGAATWVAVDRPVYVALTVPDGSGTGPLQDVTTAVRAALPAVPVNTGG</sequence>